<protein>
    <submittedName>
        <fullName evidence="2">Putative lipoprotein</fullName>
    </submittedName>
</protein>
<dbReference type="EMBL" id="SNXC01000009">
    <property type="protein sequence ID" value="TDO99980.1"/>
    <property type="molecule type" value="Genomic_DNA"/>
</dbReference>
<gene>
    <name evidence="2" type="ORF">DFP79_0993</name>
</gene>
<organism evidence="2 3">
    <name type="scientific">Marinomonas balearica</name>
    <dbReference type="NCBI Taxonomy" id="491947"/>
    <lineage>
        <taxon>Bacteria</taxon>
        <taxon>Pseudomonadati</taxon>
        <taxon>Pseudomonadota</taxon>
        <taxon>Gammaproteobacteria</taxon>
        <taxon>Oceanospirillales</taxon>
        <taxon>Oceanospirillaceae</taxon>
        <taxon>Marinomonas</taxon>
    </lineage>
</organism>
<dbReference type="PROSITE" id="PS51257">
    <property type="entry name" value="PROKAR_LIPOPROTEIN"/>
    <property type="match status" value="1"/>
</dbReference>
<comment type="caution">
    <text evidence="2">The sequence shown here is derived from an EMBL/GenBank/DDBJ whole genome shotgun (WGS) entry which is preliminary data.</text>
</comment>
<dbReference type="Proteomes" id="UP000294656">
    <property type="component" value="Unassembled WGS sequence"/>
</dbReference>
<dbReference type="OrthoDB" id="6105842at2"/>
<feature type="chain" id="PRO_5020853529" evidence="1">
    <location>
        <begin position="20"/>
        <end position="189"/>
    </location>
</feature>
<dbReference type="AlphaFoldDB" id="A0A4R6MGQ2"/>
<feature type="signal peptide" evidence="1">
    <location>
        <begin position="1"/>
        <end position="19"/>
    </location>
</feature>
<evidence type="ECO:0000256" key="1">
    <source>
        <dbReference type="SAM" id="SignalP"/>
    </source>
</evidence>
<keyword evidence="2" id="KW-0449">Lipoprotein</keyword>
<proteinExistence type="predicted"/>
<keyword evidence="1" id="KW-0732">Signal</keyword>
<evidence type="ECO:0000313" key="2">
    <source>
        <dbReference type="EMBL" id="TDO99980.1"/>
    </source>
</evidence>
<sequence length="189" mass="20289">MKSIALPLLVSTLILGGCASTTHTINITPTPEVSMNTLTNDKVIDIKVLSSFEGKIGEINTGIGEHADILLSPTSKGDVKAALVEGLKKLGFKPELGGQPPASLTVTISKLSYTTAKKVLKTEATLDYSLSLELKAKNKTYRANYVSQKVDEYGSLPTQEEVQEAMSELSSDTVSRLLNDPNVILLLQK</sequence>
<keyword evidence="3" id="KW-1185">Reference proteome</keyword>
<reference evidence="2 3" key="1">
    <citation type="submission" date="2019-03" db="EMBL/GenBank/DDBJ databases">
        <title>Genomic Encyclopedia of Type Strains, Phase III (KMG-III): the genomes of soil and plant-associated and newly described type strains.</title>
        <authorList>
            <person name="Whitman W."/>
        </authorList>
    </citation>
    <scope>NUCLEOTIDE SEQUENCE [LARGE SCALE GENOMIC DNA]</scope>
    <source>
        <strain evidence="2 3">CECT 7378</strain>
    </source>
</reference>
<name>A0A4R6MGQ2_9GAMM</name>
<dbReference type="InterPro" id="IPR005619">
    <property type="entry name" value="Uncharacterised_YajG"/>
</dbReference>
<accession>A0A4R6MGQ2</accession>
<evidence type="ECO:0000313" key="3">
    <source>
        <dbReference type="Proteomes" id="UP000294656"/>
    </source>
</evidence>
<dbReference type="RefSeq" id="WP_133502802.1">
    <property type="nucleotide sequence ID" value="NZ_SNXC01000009.1"/>
</dbReference>
<dbReference type="Pfam" id="PF03923">
    <property type="entry name" value="Lipoprotein_16"/>
    <property type="match status" value="1"/>
</dbReference>